<feature type="transmembrane region" description="Helical" evidence="7">
    <location>
        <begin position="109"/>
        <end position="130"/>
    </location>
</feature>
<dbReference type="InterPro" id="IPR051907">
    <property type="entry name" value="DoxX-like_oxidoreductase"/>
</dbReference>
<accession>A0A2M8G1G9</accession>
<evidence type="ECO:0008006" key="10">
    <source>
        <dbReference type="Google" id="ProtNLM"/>
    </source>
</evidence>
<evidence type="ECO:0000313" key="9">
    <source>
        <dbReference type="Proteomes" id="UP000229674"/>
    </source>
</evidence>
<dbReference type="Proteomes" id="UP000229674">
    <property type="component" value="Unassembled WGS sequence"/>
</dbReference>
<evidence type="ECO:0000256" key="4">
    <source>
        <dbReference type="ARBA" id="ARBA00022692"/>
    </source>
</evidence>
<comment type="caution">
    <text evidence="8">The sequence shown here is derived from an EMBL/GenBank/DDBJ whole genome shotgun (WGS) entry which is preliminary data.</text>
</comment>
<keyword evidence="3" id="KW-1003">Cell membrane</keyword>
<keyword evidence="4 7" id="KW-0812">Transmembrane</keyword>
<evidence type="ECO:0000256" key="1">
    <source>
        <dbReference type="ARBA" id="ARBA00004651"/>
    </source>
</evidence>
<evidence type="ECO:0000256" key="2">
    <source>
        <dbReference type="ARBA" id="ARBA00006679"/>
    </source>
</evidence>
<reference evidence="9" key="1">
    <citation type="submission" date="2017-09" db="EMBL/GenBank/DDBJ databases">
        <title>Depth-based differentiation of microbial function through sediment-hosted aquifers and enrichment of novel symbionts in the deep terrestrial subsurface.</title>
        <authorList>
            <person name="Probst A.J."/>
            <person name="Ladd B."/>
            <person name="Jarett J.K."/>
            <person name="Geller-Mcgrath D.E."/>
            <person name="Sieber C.M.K."/>
            <person name="Emerson J.B."/>
            <person name="Anantharaman K."/>
            <person name="Thomas B.C."/>
            <person name="Malmstrom R."/>
            <person name="Stieglmeier M."/>
            <person name="Klingl A."/>
            <person name="Woyke T."/>
            <person name="Ryan C.M."/>
            <person name="Banfield J.F."/>
        </authorList>
    </citation>
    <scope>NUCLEOTIDE SEQUENCE [LARGE SCALE GENOMIC DNA]</scope>
</reference>
<name>A0A2M8G1G9_9BACT</name>
<keyword evidence="6 7" id="KW-0472">Membrane</keyword>
<comment type="similarity">
    <text evidence="2">Belongs to the DoxX family.</text>
</comment>
<gene>
    <name evidence="8" type="ORF">CO020_00350</name>
</gene>
<dbReference type="EMBL" id="PFQX01000014">
    <property type="protein sequence ID" value="PJC65493.1"/>
    <property type="molecule type" value="Genomic_DNA"/>
</dbReference>
<feature type="transmembrane region" description="Helical" evidence="7">
    <location>
        <begin position="54"/>
        <end position="74"/>
    </location>
</feature>
<dbReference type="PANTHER" id="PTHR33452">
    <property type="entry name" value="OXIDOREDUCTASE CATD-RELATED"/>
    <property type="match status" value="1"/>
</dbReference>
<dbReference type="PANTHER" id="PTHR33452:SF1">
    <property type="entry name" value="INNER MEMBRANE PROTEIN YPHA-RELATED"/>
    <property type="match status" value="1"/>
</dbReference>
<dbReference type="GO" id="GO:0005886">
    <property type="term" value="C:plasma membrane"/>
    <property type="evidence" value="ECO:0007669"/>
    <property type="project" value="UniProtKB-SubCell"/>
</dbReference>
<evidence type="ECO:0000256" key="5">
    <source>
        <dbReference type="ARBA" id="ARBA00022989"/>
    </source>
</evidence>
<evidence type="ECO:0000313" key="8">
    <source>
        <dbReference type="EMBL" id="PJC65493.1"/>
    </source>
</evidence>
<dbReference type="Pfam" id="PF07681">
    <property type="entry name" value="DoxX"/>
    <property type="match status" value="1"/>
</dbReference>
<evidence type="ECO:0000256" key="3">
    <source>
        <dbReference type="ARBA" id="ARBA00022475"/>
    </source>
</evidence>
<proteinExistence type="inferred from homology"/>
<protein>
    <recommendedName>
        <fullName evidence="10">DoxX family protein</fullName>
    </recommendedName>
</protein>
<dbReference type="AlphaFoldDB" id="A0A2M8G1G9"/>
<sequence>MYSDIFPIFWIYSAQAIFILRVILGVHFVVHGWPKIKNLRETQEDFSAMGLKPGIIWGTVAAVLEFFGGLAIVLGILTQAVALFIAAEMLVSTFWKIRKGQGFVGGYELDLILFASALALAALGAGAYALDFLI</sequence>
<dbReference type="InterPro" id="IPR032808">
    <property type="entry name" value="DoxX"/>
</dbReference>
<feature type="transmembrane region" description="Helical" evidence="7">
    <location>
        <begin position="12"/>
        <end position="33"/>
    </location>
</feature>
<organism evidence="8 9">
    <name type="scientific">Candidatus Colwellbacteria bacterium CG_4_9_14_0_2_um_filter_50_12</name>
    <dbReference type="NCBI Taxonomy" id="1974538"/>
    <lineage>
        <taxon>Bacteria</taxon>
        <taxon>Candidatus Colwelliibacteriota</taxon>
    </lineage>
</organism>
<comment type="subcellular location">
    <subcellularLocation>
        <location evidence="1">Cell membrane</location>
        <topology evidence="1">Multi-pass membrane protein</topology>
    </subcellularLocation>
</comment>
<evidence type="ECO:0000256" key="6">
    <source>
        <dbReference type="ARBA" id="ARBA00023136"/>
    </source>
</evidence>
<keyword evidence="5 7" id="KW-1133">Transmembrane helix</keyword>
<evidence type="ECO:0000256" key="7">
    <source>
        <dbReference type="SAM" id="Phobius"/>
    </source>
</evidence>